<reference evidence="7 8" key="1">
    <citation type="submission" date="2013-07" db="EMBL/GenBank/DDBJ databases">
        <title>Draft genome sequence of Pseudoalteromonas luteoviolacea 2ta16.</title>
        <authorList>
            <person name="Allen E.E."/>
            <person name="Azam F."/>
            <person name="Podell S."/>
        </authorList>
    </citation>
    <scope>NUCLEOTIDE SEQUENCE [LARGE SCALE GENOMIC DNA]</scope>
    <source>
        <strain evidence="7 8">2ta16</strain>
    </source>
</reference>
<comment type="cofactor">
    <cofactor evidence="1">
        <name>FAD</name>
        <dbReference type="ChEBI" id="CHEBI:57692"/>
    </cofactor>
</comment>
<dbReference type="GO" id="GO:0047545">
    <property type="term" value="F:(S)-2-hydroxyglutarate dehydrogenase activity"/>
    <property type="evidence" value="ECO:0007669"/>
    <property type="project" value="TreeGrafter"/>
</dbReference>
<accession>V4J9T4</accession>
<proteinExistence type="inferred from homology"/>
<comment type="similarity">
    <text evidence="5">Belongs to the L2HGDH family.</text>
</comment>
<evidence type="ECO:0000256" key="5">
    <source>
        <dbReference type="ARBA" id="ARBA00037941"/>
    </source>
</evidence>
<sequence>MEHIDTLVIGAGVVGLATAARLSQNRDVIVIEQGSHFGEHTSSRNSEVIHAGIYYPSNSGKAQHCVEGKAMLYQHCKEYGVPFAQLGKVITAQTAEEAQVLETLFQQAKHNGVTDLYWLSKAELQAKAPQVRAQEGLFSPSTGIVDSHQLMLSLIAQLERSQGQYVPNTEFVAAHPTPQGFTVDLNCEGEIFQLSCTNLINAGGLFAQHNAAKISGLNHTHIPPLHYCRGQYFSYQGKHPFKHLIYPVPQQHGLGIHATLDLAGQLRFGPDTQFIESLDYTTDSSALETFYQAIQRYWPSVDKSKLHIDYAGIRPKLQTVGPQDFVIDSEVQHGIKGLINLFGIESPGLTASLSIAKLVREQLDPTE</sequence>
<dbReference type="PANTHER" id="PTHR43104:SF4">
    <property type="entry name" value="L-2-HYDROXYGLUTARATE DEHYDROGENASE, MITOCHONDRIAL"/>
    <property type="match status" value="1"/>
</dbReference>
<dbReference type="InterPro" id="IPR036188">
    <property type="entry name" value="FAD/NAD-bd_sf"/>
</dbReference>
<evidence type="ECO:0000313" key="7">
    <source>
        <dbReference type="EMBL" id="ESP91947.1"/>
    </source>
</evidence>
<organism evidence="7 8">
    <name type="scientific">Pseudoalteromonas luteoviolacea (strain 2ta16)</name>
    <dbReference type="NCBI Taxonomy" id="1353533"/>
    <lineage>
        <taxon>Bacteria</taxon>
        <taxon>Pseudomonadati</taxon>
        <taxon>Pseudomonadota</taxon>
        <taxon>Gammaproteobacteria</taxon>
        <taxon>Alteromonadales</taxon>
        <taxon>Pseudoalteromonadaceae</taxon>
        <taxon>Pseudoalteromonas</taxon>
    </lineage>
</organism>
<evidence type="ECO:0000256" key="1">
    <source>
        <dbReference type="ARBA" id="ARBA00001974"/>
    </source>
</evidence>
<dbReference type="InterPro" id="IPR006076">
    <property type="entry name" value="FAD-dep_OxRdtase"/>
</dbReference>
<dbReference type="AlphaFoldDB" id="V4J9T4"/>
<evidence type="ECO:0000256" key="4">
    <source>
        <dbReference type="ARBA" id="ARBA00023002"/>
    </source>
</evidence>
<dbReference type="Proteomes" id="UP000017820">
    <property type="component" value="Unassembled WGS sequence"/>
</dbReference>
<keyword evidence="2" id="KW-0285">Flavoprotein</keyword>
<dbReference type="PATRIC" id="fig|1353533.3.peg.3750"/>
<name>V4J9T4_PSEL2</name>
<evidence type="ECO:0000259" key="6">
    <source>
        <dbReference type="Pfam" id="PF01266"/>
    </source>
</evidence>
<keyword evidence="3" id="KW-0274">FAD</keyword>
<evidence type="ECO:0000256" key="3">
    <source>
        <dbReference type="ARBA" id="ARBA00022827"/>
    </source>
</evidence>
<protein>
    <submittedName>
        <fullName evidence="7">Putative dehydrogenase</fullName>
    </submittedName>
</protein>
<dbReference type="Pfam" id="PF01266">
    <property type="entry name" value="DAO"/>
    <property type="match status" value="1"/>
</dbReference>
<dbReference type="SUPFAM" id="SSF51905">
    <property type="entry name" value="FAD/NAD(P)-binding domain"/>
    <property type="match status" value="1"/>
</dbReference>
<keyword evidence="4" id="KW-0560">Oxidoreductase</keyword>
<dbReference type="Gene3D" id="3.50.50.60">
    <property type="entry name" value="FAD/NAD(P)-binding domain"/>
    <property type="match status" value="1"/>
</dbReference>
<dbReference type="RefSeq" id="WP_023400609.1">
    <property type="nucleotide sequence ID" value="NZ_AUSV01000089.1"/>
</dbReference>
<dbReference type="EMBL" id="AUSV01000089">
    <property type="protein sequence ID" value="ESP91947.1"/>
    <property type="molecule type" value="Genomic_DNA"/>
</dbReference>
<evidence type="ECO:0000256" key="2">
    <source>
        <dbReference type="ARBA" id="ARBA00022630"/>
    </source>
</evidence>
<dbReference type="Gene3D" id="3.30.9.10">
    <property type="entry name" value="D-Amino Acid Oxidase, subunit A, domain 2"/>
    <property type="match status" value="1"/>
</dbReference>
<dbReference type="PANTHER" id="PTHR43104">
    <property type="entry name" value="L-2-HYDROXYGLUTARATE DEHYDROGENASE, MITOCHONDRIAL"/>
    <property type="match status" value="1"/>
</dbReference>
<evidence type="ECO:0000313" key="8">
    <source>
        <dbReference type="Proteomes" id="UP000017820"/>
    </source>
</evidence>
<gene>
    <name evidence="7" type="ORF">PL2TA16_05152</name>
</gene>
<comment type="caution">
    <text evidence="7">The sequence shown here is derived from an EMBL/GenBank/DDBJ whole genome shotgun (WGS) entry which is preliminary data.</text>
</comment>
<feature type="domain" description="FAD dependent oxidoreductase" evidence="6">
    <location>
        <begin position="5"/>
        <end position="361"/>
    </location>
</feature>